<evidence type="ECO:0000313" key="5">
    <source>
        <dbReference type="Proteomes" id="UP000220251"/>
    </source>
</evidence>
<dbReference type="InterPro" id="IPR003591">
    <property type="entry name" value="Leu-rich_rpt_typical-subtyp"/>
</dbReference>
<evidence type="ECO:0000256" key="1">
    <source>
        <dbReference type="ARBA" id="ARBA00022614"/>
    </source>
</evidence>
<dbReference type="InterPro" id="IPR001611">
    <property type="entry name" value="Leu-rich_rpt"/>
</dbReference>
<dbReference type="Proteomes" id="UP000220251">
    <property type="component" value="Unassembled WGS sequence"/>
</dbReference>
<dbReference type="InterPro" id="IPR032675">
    <property type="entry name" value="LRR_dom_sf"/>
</dbReference>
<dbReference type="SMART" id="SM00364">
    <property type="entry name" value="LRR_BAC"/>
    <property type="match status" value="6"/>
</dbReference>
<organism evidence="4 5">
    <name type="scientific">Estrella lausannensis</name>
    <dbReference type="NCBI Taxonomy" id="483423"/>
    <lineage>
        <taxon>Bacteria</taxon>
        <taxon>Pseudomonadati</taxon>
        <taxon>Chlamydiota</taxon>
        <taxon>Chlamydiia</taxon>
        <taxon>Parachlamydiales</taxon>
        <taxon>Candidatus Criblamydiaceae</taxon>
        <taxon>Estrella</taxon>
    </lineage>
</organism>
<dbReference type="PANTHER" id="PTHR48051">
    <property type="match status" value="1"/>
</dbReference>
<dbReference type="AlphaFoldDB" id="A0A0H5DU75"/>
<evidence type="ECO:0000313" key="4">
    <source>
        <dbReference type="EMBL" id="CRX39469.1"/>
    </source>
</evidence>
<protein>
    <recommendedName>
        <fullName evidence="3">Disease resistance R13L4/SHOC-2-like LRR domain-containing protein</fullName>
    </recommendedName>
</protein>
<evidence type="ECO:0000256" key="2">
    <source>
        <dbReference type="ARBA" id="ARBA00022737"/>
    </source>
</evidence>
<proteinExistence type="predicted"/>
<accession>A0A0H5DU75</accession>
<dbReference type="Pfam" id="PF13855">
    <property type="entry name" value="LRR_8"/>
    <property type="match status" value="1"/>
</dbReference>
<name>A0A0H5DU75_9BACT</name>
<dbReference type="EMBL" id="CWGJ01000028">
    <property type="protein sequence ID" value="CRX39469.1"/>
    <property type="molecule type" value="Genomic_DNA"/>
</dbReference>
<dbReference type="InterPro" id="IPR055414">
    <property type="entry name" value="LRR_R13L4/SHOC2-like"/>
</dbReference>
<gene>
    <name evidence="4" type="ORF">ELAC_2148</name>
</gene>
<dbReference type="PANTHER" id="PTHR48051:SF1">
    <property type="entry name" value="RAS SUPPRESSOR PROTEIN 1"/>
    <property type="match status" value="1"/>
</dbReference>
<evidence type="ECO:0000259" key="3">
    <source>
        <dbReference type="Pfam" id="PF23598"/>
    </source>
</evidence>
<keyword evidence="5" id="KW-1185">Reference proteome</keyword>
<sequence>MVHSLTAPFLSLVNKGLTSIPSSIVADHSDVTEVILDGNPLGNLSTAILNFPKISSLSLNNIRMTEFPSDLGTLKHLKVLKINENNMEMLNESIGELDELEVLEVERCGLKVISPLIDRLKNLKVLKLSGNELTEIPDEICKLESLRELHLSHNLITKLPESLSSLQNLEVLNLSFNHIDTLPRAIGAMRALKRLYLTANRLWGEFPDSVGDLASLEVLAVSKNAIESLPFSMGRLEALKELRAERNQLKSLPAEITSLPHLRALSLAGNPLAKNDEVIKPGFPSLVDLALTYLLRAPTGDITQLTEDLQDDLAEPPVTCKSCKRLFFERNLYRVLTIKRLFSQNIPLLSYCCVQCNTRAKGT</sequence>
<dbReference type="GO" id="GO:0005737">
    <property type="term" value="C:cytoplasm"/>
    <property type="evidence" value="ECO:0007669"/>
    <property type="project" value="TreeGrafter"/>
</dbReference>
<dbReference type="Gene3D" id="3.80.10.10">
    <property type="entry name" value="Ribonuclease Inhibitor"/>
    <property type="match status" value="1"/>
</dbReference>
<dbReference type="Pfam" id="PF00560">
    <property type="entry name" value="LRR_1"/>
    <property type="match status" value="1"/>
</dbReference>
<dbReference type="RefSeq" id="WP_098039336.1">
    <property type="nucleotide sequence ID" value="NZ_CWGJ01000028.1"/>
</dbReference>
<dbReference type="SUPFAM" id="SSF52058">
    <property type="entry name" value="L domain-like"/>
    <property type="match status" value="1"/>
</dbReference>
<dbReference type="Pfam" id="PF23598">
    <property type="entry name" value="LRR_14"/>
    <property type="match status" value="1"/>
</dbReference>
<dbReference type="SMART" id="SM00369">
    <property type="entry name" value="LRR_TYP"/>
    <property type="match status" value="6"/>
</dbReference>
<keyword evidence="2" id="KW-0677">Repeat</keyword>
<reference evidence="5" key="1">
    <citation type="submission" date="2015-06" db="EMBL/GenBank/DDBJ databases">
        <authorList>
            <person name="Bertelli C."/>
        </authorList>
    </citation>
    <scope>NUCLEOTIDE SEQUENCE [LARGE SCALE GENOMIC DNA]</scope>
    <source>
        <strain evidence="5">CRIB-30</strain>
    </source>
</reference>
<feature type="domain" description="Disease resistance R13L4/SHOC-2-like LRR" evidence="3">
    <location>
        <begin position="56"/>
        <end position="151"/>
    </location>
</feature>
<keyword evidence="1" id="KW-0433">Leucine-rich repeat</keyword>
<dbReference type="PROSITE" id="PS51450">
    <property type="entry name" value="LRR"/>
    <property type="match status" value="3"/>
</dbReference>
<dbReference type="OrthoDB" id="58060at2"/>
<dbReference type="InterPro" id="IPR050216">
    <property type="entry name" value="LRR_domain-containing"/>
</dbReference>